<dbReference type="AlphaFoldDB" id="A0A8R1DFL0"/>
<proteinExistence type="predicted"/>
<feature type="compositionally biased region" description="Low complexity" evidence="1">
    <location>
        <begin position="106"/>
        <end position="125"/>
    </location>
</feature>
<reference evidence="3" key="2">
    <citation type="submission" date="2022-06" db="UniProtKB">
        <authorList>
            <consortium name="EnsemblMetazoa"/>
        </authorList>
    </citation>
    <scope>IDENTIFICATION</scope>
    <source>
        <strain evidence="3">DF5081</strain>
    </source>
</reference>
<dbReference type="EnsemblMetazoa" id="CJA01397.1">
    <property type="protein sequence ID" value="CJA01397.1"/>
    <property type="gene ID" value="WBGene00120601"/>
</dbReference>
<feature type="region of interest" description="Disordered" evidence="1">
    <location>
        <begin position="35"/>
        <end position="58"/>
    </location>
</feature>
<dbReference type="Proteomes" id="UP000005237">
    <property type="component" value="Unassembled WGS sequence"/>
</dbReference>
<dbReference type="PANTHER" id="PTHR38616">
    <property type="entry name" value="PROTEIN CBG03925"/>
    <property type="match status" value="1"/>
</dbReference>
<dbReference type="PANTHER" id="PTHR38616:SF2">
    <property type="entry name" value="DUF4408 DOMAIN-CONTAINING PROTEIN"/>
    <property type="match status" value="1"/>
</dbReference>
<organism evidence="3 4">
    <name type="scientific">Caenorhabditis japonica</name>
    <dbReference type="NCBI Taxonomy" id="281687"/>
    <lineage>
        <taxon>Eukaryota</taxon>
        <taxon>Metazoa</taxon>
        <taxon>Ecdysozoa</taxon>
        <taxon>Nematoda</taxon>
        <taxon>Chromadorea</taxon>
        <taxon>Rhabditida</taxon>
        <taxon>Rhabditina</taxon>
        <taxon>Rhabditomorpha</taxon>
        <taxon>Rhabditoidea</taxon>
        <taxon>Rhabditidae</taxon>
        <taxon>Peloderinae</taxon>
        <taxon>Caenorhabditis</taxon>
    </lineage>
</organism>
<reference evidence="4" key="1">
    <citation type="submission" date="2010-08" db="EMBL/GenBank/DDBJ databases">
        <authorList>
            <consortium name="Caenorhabditis japonica Sequencing Consortium"/>
            <person name="Wilson R.K."/>
        </authorList>
    </citation>
    <scope>NUCLEOTIDE SEQUENCE [LARGE SCALE GENOMIC DNA]</scope>
    <source>
        <strain evidence="4">DF5081</strain>
    </source>
</reference>
<keyword evidence="4" id="KW-1185">Reference proteome</keyword>
<evidence type="ECO:0000313" key="3">
    <source>
        <dbReference type="EnsemblMetazoa" id="CJA01397.1"/>
    </source>
</evidence>
<keyword evidence="2" id="KW-1133">Transmembrane helix</keyword>
<feature type="transmembrane region" description="Helical" evidence="2">
    <location>
        <begin position="14"/>
        <end position="32"/>
    </location>
</feature>
<accession>A0A8R1DFL0</accession>
<feature type="region of interest" description="Disordered" evidence="1">
    <location>
        <begin position="81"/>
        <end position="126"/>
    </location>
</feature>
<evidence type="ECO:0000256" key="2">
    <source>
        <dbReference type="SAM" id="Phobius"/>
    </source>
</evidence>
<keyword evidence="2" id="KW-0472">Membrane</keyword>
<protein>
    <submittedName>
        <fullName evidence="3">Uncharacterized protein</fullName>
    </submittedName>
</protein>
<evidence type="ECO:0000256" key="1">
    <source>
        <dbReference type="SAM" id="MobiDB-lite"/>
    </source>
</evidence>
<dbReference type="InterPro" id="IPR039962">
    <property type="entry name" value="ZC21.8"/>
</dbReference>
<evidence type="ECO:0000313" key="4">
    <source>
        <dbReference type="Proteomes" id="UP000005237"/>
    </source>
</evidence>
<sequence length="145" mass="15525">MLVVLVSDILLKTLVPFFSLLSFSVLLINCGSPKSEKAKLSKKSSGTKDLSKTSSGTDQKVIIKKSEDDVKFDVKVKKVEKKKDEFDDDEENPLAKIPTKARLPKPKNGAAGGAAPPGEPGLNGEIPLLANNEKNIGASCYAKAR</sequence>
<name>A0A8R1DFL0_CAEJA</name>
<keyword evidence="2" id="KW-0812">Transmembrane</keyword>